<dbReference type="SUPFAM" id="SSF52833">
    <property type="entry name" value="Thioredoxin-like"/>
    <property type="match status" value="1"/>
</dbReference>
<keyword evidence="2" id="KW-0812">Transmembrane</keyword>
<dbReference type="AlphaFoldDB" id="A0A6C0J4G3"/>
<keyword evidence="2" id="KW-0472">Membrane</keyword>
<dbReference type="EMBL" id="MN740314">
    <property type="protein sequence ID" value="QHT99749.1"/>
    <property type="molecule type" value="Genomic_DNA"/>
</dbReference>
<evidence type="ECO:0000256" key="1">
    <source>
        <dbReference type="ARBA" id="ARBA00006347"/>
    </source>
</evidence>
<feature type="domain" description="Thioredoxin" evidence="3">
    <location>
        <begin position="1"/>
        <end position="134"/>
    </location>
</feature>
<dbReference type="GO" id="GO:0005783">
    <property type="term" value="C:endoplasmic reticulum"/>
    <property type="evidence" value="ECO:0007669"/>
    <property type="project" value="TreeGrafter"/>
</dbReference>
<evidence type="ECO:0000259" key="3">
    <source>
        <dbReference type="PROSITE" id="PS51352"/>
    </source>
</evidence>
<reference evidence="4" key="1">
    <citation type="journal article" date="2020" name="Nature">
        <title>Giant virus diversity and host interactions through global metagenomics.</title>
        <authorList>
            <person name="Schulz F."/>
            <person name="Roux S."/>
            <person name="Paez-Espino D."/>
            <person name="Jungbluth S."/>
            <person name="Walsh D.A."/>
            <person name="Denef V.J."/>
            <person name="McMahon K.D."/>
            <person name="Konstantinidis K.T."/>
            <person name="Eloe-Fadrosh E.A."/>
            <person name="Kyrpides N.C."/>
            <person name="Woyke T."/>
        </authorList>
    </citation>
    <scope>NUCLEOTIDE SEQUENCE</scope>
    <source>
        <strain evidence="4">GVMAG-M-3300025727-45</strain>
    </source>
</reference>
<sequence>MIETIINFFVENYLLSAIIIFGLFMVYKSGYYSENFESKKTLILYYAPWCPHCKPVKPMFEELQKIYANDENINIILVNGDEQPELLKEKNIQGFPSIVLYTEDSQDSQDSQVSGIEYNGTRSVKNFQTFIQSY</sequence>
<dbReference type="GO" id="GO:0006457">
    <property type="term" value="P:protein folding"/>
    <property type="evidence" value="ECO:0007669"/>
    <property type="project" value="TreeGrafter"/>
</dbReference>
<proteinExistence type="inferred from homology"/>
<dbReference type="InterPro" id="IPR017937">
    <property type="entry name" value="Thioredoxin_CS"/>
</dbReference>
<dbReference type="Pfam" id="PF00085">
    <property type="entry name" value="Thioredoxin"/>
    <property type="match status" value="1"/>
</dbReference>
<protein>
    <recommendedName>
        <fullName evidence="3">Thioredoxin domain-containing protein</fullName>
    </recommendedName>
</protein>
<keyword evidence="2" id="KW-1133">Transmembrane helix</keyword>
<dbReference type="PROSITE" id="PS51352">
    <property type="entry name" value="THIOREDOXIN_2"/>
    <property type="match status" value="1"/>
</dbReference>
<dbReference type="PROSITE" id="PS00194">
    <property type="entry name" value="THIOREDOXIN_1"/>
    <property type="match status" value="1"/>
</dbReference>
<dbReference type="PANTHER" id="PTHR45672">
    <property type="entry name" value="PROTEIN DISULFIDE-ISOMERASE C17H9.14C-RELATED"/>
    <property type="match status" value="1"/>
</dbReference>
<evidence type="ECO:0000313" key="4">
    <source>
        <dbReference type="EMBL" id="QHT99749.1"/>
    </source>
</evidence>
<name>A0A6C0J4G3_9ZZZZ</name>
<dbReference type="CDD" id="cd02961">
    <property type="entry name" value="PDI_a_family"/>
    <property type="match status" value="1"/>
</dbReference>
<dbReference type="InterPro" id="IPR013766">
    <property type="entry name" value="Thioredoxin_domain"/>
</dbReference>
<dbReference type="GO" id="GO:0003756">
    <property type="term" value="F:protein disulfide isomerase activity"/>
    <property type="evidence" value="ECO:0007669"/>
    <property type="project" value="TreeGrafter"/>
</dbReference>
<dbReference type="InterPro" id="IPR036249">
    <property type="entry name" value="Thioredoxin-like_sf"/>
</dbReference>
<evidence type="ECO:0000256" key="2">
    <source>
        <dbReference type="SAM" id="Phobius"/>
    </source>
</evidence>
<accession>A0A6C0J4G3</accession>
<dbReference type="InterPro" id="IPR051063">
    <property type="entry name" value="PDI"/>
</dbReference>
<organism evidence="4">
    <name type="scientific">viral metagenome</name>
    <dbReference type="NCBI Taxonomy" id="1070528"/>
    <lineage>
        <taxon>unclassified sequences</taxon>
        <taxon>metagenomes</taxon>
        <taxon>organismal metagenomes</taxon>
    </lineage>
</organism>
<feature type="transmembrane region" description="Helical" evidence="2">
    <location>
        <begin position="6"/>
        <end position="27"/>
    </location>
</feature>
<dbReference type="Gene3D" id="3.40.30.10">
    <property type="entry name" value="Glutaredoxin"/>
    <property type="match status" value="1"/>
</dbReference>
<comment type="similarity">
    <text evidence="1">Belongs to the protein disulfide isomerase family.</text>
</comment>